<organism evidence="9 10">
    <name type="scientific">Aquibacillus salsiterrae</name>
    <dbReference type="NCBI Taxonomy" id="2950439"/>
    <lineage>
        <taxon>Bacteria</taxon>
        <taxon>Bacillati</taxon>
        <taxon>Bacillota</taxon>
        <taxon>Bacilli</taxon>
        <taxon>Bacillales</taxon>
        <taxon>Bacillaceae</taxon>
        <taxon>Aquibacillus</taxon>
    </lineage>
</organism>
<feature type="transmembrane region" description="Helical" evidence="7">
    <location>
        <begin position="174"/>
        <end position="197"/>
    </location>
</feature>
<feature type="transmembrane region" description="Helical" evidence="7">
    <location>
        <begin position="239"/>
        <end position="256"/>
    </location>
</feature>
<accession>A0A9X3WD17</accession>
<evidence type="ECO:0000256" key="6">
    <source>
        <dbReference type="ARBA" id="ARBA00023136"/>
    </source>
</evidence>
<evidence type="ECO:0000313" key="9">
    <source>
        <dbReference type="EMBL" id="MDC3417342.1"/>
    </source>
</evidence>
<keyword evidence="6 7" id="KW-0472">Membrane</keyword>
<gene>
    <name evidence="9" type="ORF">NC799_10595</name>
</gene>
<feature type="transmembrane region" description="Helical" evidence="7">
    <location>
        <begin position="113"/>
        <end position="134"/>
    </location>
</feature>
<dbReference type="FunFam" id="1.20.1720.10:FF:000004">
    <property type="entry name" value="EmrB/QacA family drug resistance transporter"/>
    <property type="match status" value="1"/>
</dbReference>
<dbReference type="InterPro" id="IPR011701">
    <property type="entry name" value="MFS"/>
</dbReference>
<feature type="transmembrane region" description="Helical" evidence="7">
    <location>
        <begin position="277"/>
        <end position="297"/>
    </location>
</feature>
<comment type="caution">
    <text evidence="9">The sequence shown here is derived from an EMBL/GenBank/DDBJ whole genome shotgun (WGS) entry which is preliminary data.</text>
</comment>
<keyword evidence="4 7" id="KW-0812">Transmembrane</keyword>
<sequence>MERRIIMEDFVQSSQKQTRRPLVLAFLVISMFMAAIEGTIVATAMPDIVADLGGFSVYSWVFSSFLLMQAVTTLIYGKLSDLFGRKPVFLIGVIIFLVGSILCGLATTMTMLVIFRIVQGIGAGAVQPIATTIVGDMYTMEERSKIQGYLASVWGISSVIGPLAGGLIVNFSDWAWIFWINVPLGTVAMIGVFLFFHENVSREKKSIDYLGSGLFFISISSLIVVLVKGGVNWSWGSPQVVILLTIFVLSVLFFLLQEKRAATPMMPLTIWKNKLITTANLATLTSGMIIIGLSSFIPTYVQAVMGYSSIIAGFTLCTLSIGWPVSSTIAGHLVLKIGFRKTALIGGFALLIGGLLFYFLTPSNGPLYVGFSSFVVGVGMGFSSTPFIVSIQASVDWKMRGVATSLNMFMRIIGSALGAAVLGAILNLKMNEALSENGKKLDLEFTVSNTDILLDKKMRNNLSPEAFDLLQQSLTEALHAVYTGLVILSFVTFLLILFFPAKANQAVVRKQPQDS</sequence>
<dbReference type="AlphaFoldDB" id="A0A9X3WD17"/>
<dbReference type="NCBIfam" id="TIGR00711">
    <property type="entry name" value="efflux_EmrB"/>
    <property type="match status" value="1"/>
</dbReference>
<protein>
    <submittedName>
        <fullName evidence="9">MFS transporter</fullName>
    </submittedName>
</protein>
<dbReference type="PROSITE" id="PS50850">
    <property type="entry name" value="MFS"/>
    <property type="match status" value="1"/>
</dbReference>
<evidence type="ECO:0000256" key="5">
    <source>
        <dbReference type="ARBA" id="ARBA00022989"/>
    </source>
</evidence>
<comment type="subcellular location">
    <subcellularLocation>
        <location evidence="1">Cell membrane</location>
        <topology evidence="1">Multi-pass membrane protein</topology>
    </subcellularLocation>
</comment>
<feature type="transmembrane region" description="Helical" evidence="7">
    <location>
        <begin position="57"/>
        <end position="76"/>
    </location>
</feature>
<evidence type="ECO:0000256" key="7">
    <source>
        <dbReference type="SAM" id="Phobius"/>
    </source>
</evidence>
<feature type="transmembrane region" description="Helical" evidence="7">
    <location>
        <begin position="409"/>
        <end position="428"/>
    </location>
</feature>
<name>A0A9X3WD17_9BACI</name>
<feature type="transmembrane region" description="Helical" evidence="7">
    <location>
        <begin position="146"/>
        <end position="168"/>
    </location>
</feature>
<feature type="transmembrane region" description="Helical" evidence="7">
    <location>
        <begin position="209"/>
        <end position="227"/>
    </location>
</feature>
<keyword evidence="3" id="KW-1003">Cell membrane</keyword>
<feature type="transmembrane region" description="Helical" evidence="7">
    <location>
        <begin position="342"/>
        <end position="361"/>
    </location>
</feature>
<dbReference type="PRINTS" id="PR01036">
    <property type="entry name" value="TCRTETB"/>
</dbReference>
<dbReference type="Pfam" id="PF07690">
    <property type="entry name" value="MFS_1"/>
    <property type="match status" value="1"/>
</dbReference>
<dbReference type="PANTHER" id="PTHR23501:SF191">
    <property type="entry name" value="VACUOLAR BASIC AMINO ACID TRANSPORTER 4"/>
    <property type="match status" value="1"/>
</dbReference>
<feature type="transmembrane region" description="Helical" evidence="7">
    <location>
        <begin position="88"/>
        <end position="107"/>
    </location>
</feature>
<feature type="domain" description="Major facilitator superfamily (MFS) profile" evidence="8">
    <location>
        <begin position="23"/>
        <end position="504"/>
    </location>
</feature>
<feature type="transmembrane region" description="Helical" evidence="7">
    <location>
        <begin position="480"/>
        <end position="501"/>
    </location>
</feature>
<dbReference type="GO" id="GO:0005886">
    <property type="term" value="C:plasma membrane"/>
    <property type="evidence" value="ECO:0007669"/>
    <property type="project" value="UniProtKB-SubCell"/>
</dbReference>
<dbReference type="Gene3D" id="1.20.1250.20">
    <property type="entry name" value="MFS general substrate transporter like domains"/>
    <property type="match status" value="1"/>
</dbReference>
<dbReference type="SUPFAM" id="SSF103473">
    <property type="entry name" value="MFS general substrate transporter"/>
    <property type="match status" value="1"/>
</dbReference>
<dbReference type="PANTHER" id="PTHR23501">
    <property type="entry name" value="MAJOR FACILITATOR SUPERFAMILY"/>
    <property type="match status" value="1"/>
</dbReference>
<keyword evidence="2" id="KW-0813">Transport</keyword>
<evidence type="ECO:0000259" key="8">
    <source>
        <dbReference type="PROSITE" id="PS50850"/>
    </source>
</evidence>
<reference evidence="9" key="1">
    <citation type="submission" date="2022-06" db="EMBL/GenBank/DDBJ databases">
        <title>Aquibacillus sp. a new bacterium isolated from soil saline samples.</title>
        <authorList>
            <person name="Galisteo C."/>
            <person name="De La Haba R."/>
            <person name="Sanchez-Porro C."/>
            <person name="Ventosa A."/>
        </authorList>
    </citation>
    <scope>NUCLEOTIDE SEQUENCE</scope>
    <source>
        <strain evidence="9">3ASR75-54</strain>
    </source>
</reference>
<dbReference type="EMBL" id="JAMQKC010000008">
    <property type="protein sequence ID" value="MDC3417342.1"/>
    <property type="molecule type" value="Genomic_DNA"/>
</dbReference>
<feature type="transmembrane region" description="Helical" evidence="7">
    <location>
        <begin position="309"/>
        <end position="335"/>
    </location>
</feature>
<dbReference type="GO" id="GO:0022857">
    <property type="term" value="F:transmembrane transporter activity"/>
    <property type="evidence" value="ECO:0007669"/>
    <property type="project" value="InterPro"/>
</dbReference>
<evidence type="ECO:0000256" key="1">
    <source>
        <dbReference type="ARBA" id="ARBA00004651"/>
    </source>
</evidence>
<dbReference type="CDD" id="cd17502">
    <property type="entry name" value="MFS_Azr1_MDR_like"/>
    <property type="match status" value="1"/>
</dbReference>
<feature type="transmembrane region" description="Helical" evidence="7">
    <location>
        <begin position="21"/>
        <end position="45"/>
    </location>
</feature>
<keyword evidence="10" id="KW-1185">Reference proteome</keyword>
<feature type="transmembrane region" description="Helical" evidence="7">
    <location>
        <begin position="367"/>
        <end position="389"/>
    </location>
</feature>
<evidence type="ECO:0000313" key="10">
    <source>
        <dbReference type="Proteomes" id="UP001145069"/>
    </source>
</evidence>
<evidence type="ECO:0000256" key="2">
    <source>
        <dbReference type="ARBA" id="ARBA00022448"/>
    </source>
</evidence>
<proteinExistence type="predicted"/>
<dbReference type="InterPro" id="IPR020846">
    <property type="entry name" value="MFS_dom"/>
</dbReference>
<evidence type="ECO:0000256" key="4">
    <source>
        <dbReference type="ARBA" id="ARBA00022692"/>
    </source>
</evidence>
<keyword evidence="5 7" id="KW-1133">Transmembrane helix</keyword>
<dbReference type="InterPro" id="IPR004638">
    <property type="entry name" value="EmrB-like"/>
</dbReference>
<dbReference type="Proteomes" id="UP001145069">
    <property type="component" value="Unassembled WGS sequence"/>
</dbReference>
<evidence type="ECO:0000256" key="3">
    <source>
        <dbReference type="ARBA" id="ARBA00022475"/>
    </source>
</evidence>
<dbReference type="RefSeq" id="WP_272446409.1">
    <property type="nucleotide sequence ID" value="NZ_JAMQKC010000008.1"/>
</dbReference>
<dbReference type="InterPro" id="IPR036259">
    <property type="entry name" value="MFS_trans_sf"/>
</dbReference>
<dbReference type="Gene3D" id="1.20.1720.10">
    <property type="entry name" value="Multidrug resistance protein D"/>
    <property type="match status" value="1"/>
</dbReference>